<feature type="region of interest" description="Disordered" evidence="2">
    <location>
        <begin position="644"/>
        <end position="754"/>
    </location>
</feature>
<feature type="region of interest" description="Disordered" evidence="2">
    <location>
        <begin position="394"/>
        <end position="414"/>
    </location>
</feature>
<feature type="region of interest" description="Disordered" evidence="2">
    <location>
        <begin position="226"/>
        <end position="369"/>
    </location>
</feature>
<dbReference type="InParanoid" id="D5GF88"/>
<evidence type="ECO:0000313" key="4">
    <source>
        <dbReference type="EMBL" id="CAZ83181.1"/>
    </source>
</evidence>
<dbReference type="AlphaFoldDB" id="D5GF88"/>
<feature type="compositionally biased region" description="Acidic residues" evidence="2">
    <location>
        <begin position="646"/>
        <end position="655"/>
    </location>
</feature>
<feature type="domain" description="DUF6697" evidence="3">
    <location>
        <begin position="435"/>
        <end position="611"/>
    </location>
</feature>
<dbReference type="Pfam" id="PF20411">
    <property type="entry name" value="DUF6697"/>
    <property type="match status" value="1"/>
</dbReference>
<dbReference type="KEGG" id="tml:GSTUM_00006776001"/>
<reference evidence="4 5" key="1">
    <citation type="journal article" date="2010" name="Nature">
        <title>Perigord black truffle genome uncovers evolutionary origins and mechanisms of symbiosis.</title>
        <authorList>
            <person name="Martin F."/>
            <person name="Kohler A."/>
            <person name="Murat C."/>
            <person name="Balestrini R."/>
            <person name="Coutinho P.M."/>
            <person name="Jaillon O."/>
            <person name="Montanini B."/>
            <person name="Morin E."/>
            <person name="Noel B."/>
            <person name="Percudani R."/>
            <person name="Porcel B."/>
            <person name="Rubini A."/>
            <person name="Amicucci A."/>
            <person name="Amselem J."/>
            <person name="Anthouard V."/>
            <person name="Arcioni S."/>
            <person name="Artiguenave F."/>
            <person name="Aury J.M."/>
            <person name="Ballario P."/>
            <person name="Bolchi A."/>
            <person name="Brenna A."/>
            <person name="Brun A."/>
            <person name="Buee M."/>
            <person name="Cantarel B."/>
            <person name="Chevalier G."/>
            <person name="Couloux A."/>
            <person name="Da Silva C."/>
            <person name="Denoeud F."/>
            <person name="Duplessis S."/>
            <person name="Ghignone S."/>
            <person name="Hilselberger B."/>
            <person name="Iotti M."/>
            <person name="Marcais B."/>
            <person name="Mello A."/>
            <person name="Miranda M."/>
            <person name="Pacioni G."/>
            <person name="Quesneville H."/>
            <person name="Riccioni C."/>
            <person name="Ruotolo R."/>
            <person name="Splivallo R."/>
            <person name="Stocchi V."/>
            <person name="Tisserant E."/>
            <person name="Viscomi A.R."/>
            <person name="Zambonelli A."/>
            <person name="Zampieri E."/>
            <person name="Henrissat B."/>
            <person name="Lebrun M.H."/>
            <person name="Paolocci F."/>
            <person name="Bonfante P."/>
            <person name="Ottonello S."/>
            <person name="Wincker P."/>
        </authorList>
    </citation>
    <scope>NUCLEOTIDE SEQUENCE [LARGE SCALE GENOMIC DNA]</scope>
    <source>
        <strain evidence="4 5">Mel28</strain>
    </source>
</reference>
<evidence type="ECO:0000256" key="2">
    <source>
        <dbReference type="SAM" id="MobiDB-lite"/>
    </source>
</evidence>
<sequence>MSHFLLHLTPCLLPFPFLSHPSFLILPSFLIIPSFLILPSYPILNNHSTLYNTLTPTHKILTHSSFLRTISEMVFSRAGSGATAVESSKLSMREMFKLITEKLDHIQETQNSILTNFTEKSLAQNREIEELRRLMRDTEDQVKAQELNELRKALGHTEITPSAGGRFNSEALEAPTSTSHGKTGSVQTVEKSKHNGTIADTFETTLSPDLDIPYTAVDQDVEMAMPDVGDSDRENIAPAPPAPLPSSELPGPEATGVLSTTESNKSKKRPVQKMRPTRGKSGRGRGGGRAPVRVSGGDSSSDSDESSSDKSVEAPKIFPGRGGFGKARRAGALLGSRVQPQAKSPAVVGPIAEESESESESDTEVIPSTSGFVAVNQKTAKTPVRNTAPLLASIGPGMPSAPQSSSGKKIPPPSAKVIARDRKLPENLPDKPFLFTADAIKAITGTRPGKIVAQVTKENVLPYEYYIVFTPDLHFKPPKAIGDTCELIDLHNSEGELLASRYPVFKKVDKVHFAFYGEYKLGGRKMVSLSIWQNSDPVVKKKWAEKFIHTGWGSKMLLDKGLRTPGEIRNFTLKDIMEFFNRDDDSKALRLSATSFEFVNFDRKLYDKMVAVAENLLNGGMSAPNVARSSLTTRVPKQSTAVDAVDAVDVDDNDESPPITARKRRKVGTESPAMVQGPDRGRRFPGRARRATQGAQYSVLHLSKAGEHDSTSPVNNQWRVESRKKREPIPAEPSANKDGDGGDDDNMETGVDSE</sequence>
<proteinExistence type="predicted"/>
<protein>
    <submittedName>
        <fullName evidence="4">(Perigord truffle) hypothetical protein</fullName>
    </submittedName>
</protein>
<name>D5GF88_TUBMM</name>
<feature type="compositionally biased region" description="Acidic residues" evidence="2">
    <location>
        <begin position="353"/>
        <end position="363"/>
    </location>
</feature>
<feature type="compositionally biased region" description="Acidic residues" evidence="2">
    <location>
        <begin position="741"/>
        <end position="754"/>
    </location>
</feature>
<accession>D5GF88</accession>
<dbReference type="InterPro" id="IPR046520">
    <property type="entry name" value="DUF6697"/>
</dbReference>
<evidence type="ECO:0000259" key="3">
    <source>
        <dbReference type="Pfam" id="PF20411"/>
    </source>
</evidence>
<dbReference type="GeneID" id="9188037"/>
<evidence type="ECO:0000313" key="5">
    <source>
        <dbReference type="Proteomes" id="UP000006911"/>
    </source>
</evidence>
<organism evidence="4 5">
    <name type="scientific">Tuber melanosporum (strain Mel28)</name>
    <name type="common">Perigord black truffle</name>
    <dbReference type="NCBI Taxonomy" id="656061"/>
    <lineage>
        <taxon>Eukaryota</taxon>
        <taxon>Fungi</taxon>
        <taxon>Dikarya</taxon>
        <taxon>Ascomycota</taxon>
        <taxon>Pezizomycotina</taxon>
        <taxon>Pezizomycetes</taxon>
        <taxon>Pezizales</taxon>
        <taxon>Tuberaceae</taxon>
        <taxon>Tuber</taxon>
    </lineage>
</organism>
<keyword evidence="5" id="KW-1185">Reference proteome</keyword>
<dbReference type="Proteomes" id="UP000006911">
    <property type="component" value="Unassembled WGS sequence"/>
</dbReference>
<dbReference type="HOGENOM" id="CLU_369266_0_0_1"/>
<dbReference type="RefSeq" id="XP_002838990.1">
    <property type="nucleotide sequence ID" value="XM_002838944.1"/>
</dbReference>
<dbReference type="EMBL" id="FN430208">
    <property type="protein sequence ID" value="CAZ83181.1"/>
    <property type="molecule type" value="Genomic_DNA"/>
</dbReference>
<evidence type="ECO:0000256" key="1">
    <source>
        <dbReference type="SAM" id="Coils"/>
    </source>
</evidence>
<keyword evidence="1" id="KW-0175">Coiled coil</keyword>
<feature type="coiled-coil region" evidence="1">
    <location>
        <begin position="121"/>
        <end position="148"/>
    </location>
</feature>
<feature type="compositionally biased region" description="Low complexity" evidence="2">
    <location>
        <begin position="245"/>
        <end position="254"/>
    </location>
</feature>
<feature type="compositionally biased region" description="Low complexity" evidence="2">
    <location>
        <begin position="290"/>
        <end position="300"/>
    </location>
</feature>
<gene>
    <name evidence="4" type="ORF">GSTUM_00006776001</name>
</gene>
<feature type="compositionally biased region" description="Basic residues" evidence="2">
    <location>
        <begin position="266"/>
        <end position="283"/>
    </location>
</feature>
<feature type="compositionally biased region" description="Polar residues" evidence="2">
    <location>
        <begin position="175"/>
        <end position="189"/>
    </location>
</feature>
<feature type="region of interest" description="Disordered" evidence="2">
    <location>
        <begin position="156"/>
        <end position="196"/>
    </location>
</feature>